<dbReference type="PANTHER" id="PTHR43443">
    <property type="entry name" value="3-HEXULOSE-6-PHOSPHATE ISOMERASE"/>
    <property type="match status" value="1"/>
</dbReference>
<proteinExistence type="inferred from homology"/>
<dbReference type="CDD" id="cd05005">
    <property type="entry name" value="SIS_PHI"/>
    <property type="match status" value="1"/>
</dbReference>
<dbReference type="OrthoDB" id="9797832at2"/>
<dbReference type="SUPFAM" id="SSF53697">
    <property type="entry name" value="SIS domain"/>
    <property type="match status" value="1"/>
</dbReference>
<dbReference type="RefSeq" id="WP_127829374.1">
    <property type="nucleotide sequence ID" value="NZ_RZYA01000008.1"/>
</dbReference>
<feature type="domain" description="SIS" evidence="2">
    <location>
        <begin position="33"/>
        <end position="176"/>
    </location>
</feature>
<dbReference type="Gene3D" id="3.40.50.10490">
    <property type="entry name" value="Glucose-6-phosphate isomerase like protein, domain 1"/>
    <property type="match status" value="1"/>
</dbReference>
<keyword evidence="4" id="KW-1185">Reference proteome</keyword>
<keyword evidence="3" id="KW-0413">Isomerase</keyword>
<dbReference type="EMBL" id="RZYA01000008">
    <property type="protein sequence ID" value="RVU23090.1"/>
    <property type="molecule type" value="Genomic_DNA"/>
</dbReference>
<dbReference type="Proteomes" id="UP000283128">
    <property type="component" value="Unassembled WGS sequence"/>
</dbReference>
<comment type="caution">
    <text evidence="3">The sequence shown here is derived from an EMBL/GenBank/DDBJ whole genome shotgun (WGS) entry which is preliminary data.</text>
</comment>
<gene>
    <name evidence="3" type="primary">hxlB</name>
    <name evidence="3" type="ORF">EOT10_18685</name>
</gene>
<dbReference type="PROSITE" id="PS51464">
    <property type="entry name" value="SIS"/>
    <property type="match status" value="1"/>
</dbReference>
<dbReference type="GO" id="GO:1901135">
    <property type="term" value="P:carbohydrate derivative metabolic process"/>
    <property type="evidence" value="ECO:0007669"/>
    <property type="project" value="InterPro"/>
</dbReference>
<evidence type="ECO:0000313" key="3">
    <source>
        <dbReference type="EMBL" id="RVU23090.1"/>
    </source>
</evidence>
<protein>
    <submittedName>
        <fullName evidence="3">6-phospho-3-hexuloisomerase</fullName>
    </submittedName>
</protein>
<dbReference type="GO" id="GO:0097367">
    <property type="term" value="F:carbohydrate derivative binding"/>
    <property type="evidence" value="ECO:0007669"/>
    <property type="project" value="InterPro"/>
</dbReference>
<sequence length="189" mass="19332">MTDHTTTDALKTRILAEIEGVLAALDDSALESLVKVLLDAERIFVTGEGRSGFMAKAFAMRLMHLGLPVHVVGETTTPAVGAGATVVAVSGSGTTAGTVRVAEQAVGAGARVHAVTTAPDSPLGRSAATTLVVPAATKYRRPGEAASVQPLSSLFDQATHIALDVVALRLAGLLSVDNETARKAHANTE</sequence>
<dbReference type="Pfam" id="PF01380">
    <property type="entry name" value="SIS"/>
    <property type="match status" value="1"/>
</dbReference>
<evidence type="ECO:0000259" key="2">
    <source>
        <dbReference type="PROSITE" id="PS51464"/>
    </source>
</evidence>
<dbReference type="InterPro" id="IPR017552">
    <property type="entry name" value="PHI/rmpB"/>
</dbReference>
<dbReference type="InterPro" id="IPR046348">
    <property type="entry name" value="SIS_dom_sf"/>
</dbReference>
<dbReference type="InterPro" id="IPR001347">
    <property type="entry name" value="SIS_dom"/>
</dbReference>
<dbReference type="AlphaFoldDB" id="A0A437PLE7"/>
<dbReference type="PANTHER" id="PTHR43443:SF1">
    <property type="entry name" value="3-HEXULOSE-6-PHOSPHATE ISOMERASE"/>
    <property type="match status" value="1"/>
</dbReference>
<reference evidence="3 4" key="1">
    <citation type="submission" date="2019-01" db="EMBL/GenBank/DDBJ databases">
        <title>Genome sequences of Streptomyces and Rhizobium isolates collected from root and soil.</title>
        <authorList>
            <person name="Chhettri S."/>
            <person name="Sevigny J.L."/>
            <person name="Sen A."/>
            <person name="Ennis N."/>
            <person name="Tisa L."/>
        </authorList>
    </citation>
    <scope>NUCLEOTIDE SEQUENCE [LARGE SCALE GENOMIC DNA]</scope>
    <source>
        <strain evidence="3 4">San01</strain>
    </source>
</reference>
<dbReference type="NCBIfam" id="TIGR03127">
    <property type="entry name" value="RuMP_HxlB"/>
    <property type="match status" value="1"/>
</dbReference>
<dbReference type="GO" id="GO:0016853">
    <property type="term" value="F:isomerase activity"/>
    <property type="evidence" value="ECO:0007669"/>
    <property type="project" value="UniProtKB-KW"/>
</dbReference>
<comment type="similarity">
    <text evidence="1">Belongs to the SIS family. PHI subfamily.</text>
</comment>
<name>A0A437PLE7_9ACTN</name>
<accession>A0A437PLE7</accession>
<organism evidence="3 4">
    <name type="scientific">Streptomyces antnestii</name>
    <dbReference type="NCBI Taxonomy" id="2494256"/>
    <lineage>
        <taxon>Bacteria</taxon>
        <taxon>Bacillati</taxon>
        <taxon>Actinomycetota</taxon>
        <taxon>Actinomycetes</taxon>
        <taxon>Kitasatosporales</taxon>
        <taxon>Streptomycetaceae</taxon>
        <taxon>Streptomyces</taxon>
    </lineage>
</organism>
<evidence type="ECO:0000256" key="1">
    <source>
        <dbReference type="ARBA" id="ARBA00009235"/>
    </source>
</evidence>
<evidence type="ECO:0000313" key="4">
    <source>
        <dbReference type="Proteomes" id="UP000283128"/>
    </source>
</evidence>